<accession>A0A455UJV6</accession>
<gene>
    <name evidence="1" type="ORF">HSBAA_62570</name>
</gene>
<organism evidence="1 2">
    <name type="scientific">Vreelandella sulfidaeris</name>
    <dbReference type="NCBI Taxonomy" id="115553"/>
    <lineage>
        <taxon>Bacteria</taxon>
        <taxon>Pseudomonadati</taxon>
        <taxon>Pseudomonadota</taxon>
        <taxon>Gammaproteobacteria</taxon>
        <taxon>Oceanospirillales</taxon>
        <taxon>Halomonadaceae</taxon>
        <taxon>Vreelandella</taxon>
    </lineage>
</organism>
<evidence type="ECO:0000313" key="2">
    <source>
        <dbReference type="Proteomes" id="UP000320231"/>
    </source>
</evidence>
<dbReference type="Proteomes" id="UP000320231">
    <property type="component" value="Chromosome"/>
</dbReference>
<name>A0A455UJV6_9GAMM</name>
<protein>
    <submittedName>
        <fullName evidence="1">Uncharacterized protein</fullName>
    </submittedName>
</protein>
<dbReference type="AlphaFoldDB" id="A0A455UJV6"/>
<dbReference type="EMBL" id="AP019514">
    <property type="protein sequence ID" value="BBI64951.1"/>
    <property type="molecule type" value="Genomic_DNA"/>
</dbReference>
<dbReference type="KEGG" id="hsr:HSBAA_62570"/>
<evidence type="ECO:0000313" key="1">
    <source>
        <dbReference type="EMBL" id="BBI64951.1"/>
    </source>
</evidence>
<proteinExistence type="predicted"/>
<sequence length="69" mass="7814">MAVKRFLNTQREIAGKKRHSKNGARTGNWSQYIGNIDQRLIKKVFGAECFYAHFISALRVGQCRGGLSE</sequence>
<reference evidence="1 2" key="1">
    <citation type="journal article" date="2019" name="Microbiol. Resour. Announc.">
        <title>Complete Genome Sequence of Halomonas sulfidaeris Strain Esulfide1 Isolated from a Metal Sulfide Rock at a Depth of 2,200 Meters, Obtained Using Nanopore Sequencing.</title>
        <authorList>
            <person name="Saito M."/>
            <person name="Nishigata A."/>
            <person name="Galipon J."/>
            <person name="Arakawa K."/>
        </authorList>
    </citation>
    <scope>NUCLEOTIDE SEQUENCE [LARGE SCALE GENOMIC DNA]</scope>
    <source>
        <strain evidence="1 2">ATCC BAA-803</strain>
    </source>
</reference>